<protein>
    <recommendedName>
        <fullName evidence="3">Cysteine proteinase inhibitor</fullName>
    </recommendedName>
</protein>
<evidence type="ECO:0000256" key="2">
    <source>
        <dbReference type="ARBA" id="ARBA00022704"/>
    </source>
</evidence>
<name>A0A175YJ11_DAUCS</name>
<evidence type="ECO:0000313" key="5">
    <source>
        <dbReference type="EMBL" id="WOH16226.1"/>
    </source>
</evidence>
<accession>A0A175YJ11</accession>
<dbReference type="Gramene" id="KZM83230">
    <property type="protein sequence ID" value="KZM83230"/>
    <property type="gene ID" value="DCAR_030799"/>
</dbReference>
<evidence type="ECO:0000313" key="4">
    <source>
        <dbReference type="EMBL" id="KZM83230.1"/>
    </source>
</evidence>
<dbReference type="InterPro" id="IPR046350">
    <property type="entry name" value="Cystatin_sf"/>
</dbReference>
<dbReference type="SUPFAM" id="SSF54403">
    <property type="entry name" value="Cystatin/monellin"/>
    <property type="match status" value="1"/>
</dbReference>
<keyword evidence="1 3" id="KW-0646">Protease inhibitor</keyword>
<evidence type="ECO:0000313" key="6">
    <source>
        <dbReference type="Proteomes" id="UP000077755"/>
    </source>
</evidence>
<dbReference type="STRING" id="79200.A0A175YJ11"/>
<dbReference type="Proteomes" id="UP000077755">
    <property type="component" value="Chromosome 9"/>
</dbReference>
<dbReference type="EMBL" id="LNRQ01000009">
    <property type="protein sequence ID" value="KZM83230.1"/>
    <property type="molecule type" value="Genomic_DNA"/>
</dbReference>
<evidence type="ECO:0000256" key="3">
    <source>
        <dbReference type="RuleBase" id="RU362130"/>
    </source>
</evidence>
<dbReference type="EMBL" id="CP093351">
    <property type="protein sequence ID" value="WOH16226.1"/>
    <property type="molecule type" value="Genomic_DNA"/>
</dbReference>
<dbReference type="InterPro" id="IPR000010">
    <property type="entry name" value="Cystatin_dom"/>
</dbReference>
<dbReference type="CDD" id="cd00042">
    <property type="entry name" value="CY"/>
    <property type="match status" value="1"/>
</dbReference>
<evidence type="ECO:0000256" key="1">
    <source>
        <dbReference type="ARBA" id="ARBA00022690"/>
    </source>
</evidence>
<dbReference type="InterPro" id="IPR027214">
    <property type="entry name" value="Cystatin"/>
</dbReference>
<dbReference type="PANTHER" id="PTHR11413">
    <property type="entry name" value="CYSTATIN FAMILY MEMBER"/>
    <property type="match status" value="1"/>
</dbReference>
<dbReference type="GO" id="GO:0004869">
    <property type="term" value="F:cysteine-type endopeptidase inhibitor activity"/>
    <property type="evidence" value="ECO:0007669"/>
    <property type="project" value="UniProtKB-KW"/>
</dbReference>
<gene>
    <name evidence="4" type="ORF">DCAR_030799</name>
    <name evidence="5" type="ORF">DCAR_0935775</name>
</gene>
<comment type="similarity">
    <text evidence="3">Belongs to the cystatin family. Phytocystatin subfamily.</text>
</comment>
<reference evidence="5" key="2">
    <citation type="submission" date="2022-03" db="EMBL/GenBank/DDBJ databases">
        <title>Draft title - Genomic analysis of global carrot germplasm unveils the trajectory of domestication and the origin of high carotenoid orange carrot.</title>
        <authorList>
            <person name="Iorizzo M."/>
            <person name="Ellison S."/>
            <person name="Senalik D."/>
            <person name="Macko-Podgorni A."/>
            <person name="Grzebelus D."/>
            <person name="Bostan H."/>
            <person name="Rolling W."/>
            <person name="Curaba J."/>
            <person name="Simon P."/>
        </authorList>
    </citation>
    <scope>NUCLEOTIDE SEQUENCE</scope>
    <source>
        <tissue evidence="5">Leaf</tissue>
    </source>
</reference>
<organism evidence="4">
    <name type="scientific">Daucus carota subsp. sativus</name>
    <name type="common">Carrot</name>
    <dbReference type="NCBI Taxonomy" id="79200"/>
    <lineage>
        <taxon>Eukaryota</taxon>
        <taxon>Viridiplantae</taxon>
        <taxon>Streptophyta</taxon>
        <taxon>Embryophyta</taxon>
        <taxon>Tracheophyta</taxon>
        <taxon>Spermatophyta</taxon>
        <taxon>Magnoliopsida</taxon>
        <taxon>eudicotyledons</taxon>
        <taxon>Gunneridae</taxon>
        <taxon>Pentapetalae</taxon>
        <taxon>asterids</taxon>
        <taxon>campanulids</taxon>
        <taxon>Apiales</taxon>
        <taxon>Apiaceae</taxon>
        <taxon>Apioideae</taxon>
        <taxon>Scandiceae</taxon>
        <taxon>Daucinae</taxon>
        <taxon>Daucus</taxon>
        <taxon>Daucus sect. Daucus</taxon>
    </lineage>
</organism>
<keyword evidence="2 3" id="KW-0789">Thiol protease inhibitor</keyword>
<sequence>MALRLILQGSRRNLTRRGACPTLWGPVNKKVWTPPPCSSTSSSCSSCCCMHNHPGFYPYNVINGDGVRAQEKLKALRGGPVIYQGAQEDDWIISLAKFGVETRNENEINLNGDLKFVRVVGASHTGLSSMLYHITLEATDGRRPRICHAVVWLQPLKNSMELLVWRRVHDALSAIGVKCGDSKLHEAVMHFMNRRKESSFPKPMS</sequence>
<proteinExistence type="inferred from homology"/>
<keyword evidence="6" id="KW-1185">Reference proteome</keyword>
<dbReference type="PANTHER" id="PTHR11413:SF110">
    <property type="entry name" value="CYSTEINE PROTEINASE INHIBITOR 6"/>
    <property type="match status" value="1"/>
</dbReference>
<dbReference type="Gene3D" id="3.10.450.10">
    <property type="match status" value="1"/>
</dbReference>
<dbReference type="AlphaFoldDB" id="A0A175YJ11"/>
<reference evidence="4" key="1">
    <citation type="journal article" date="2016" name="Nat. Genet.">
        <title>A high-quality carrot genome assembly provides new insights into carotenoid accumulation and asterid genome evolution.</title>
        <authorList>
            <person name="Iorizzo M."/>
            <person name="Ellison S."/>
            <person name="Senalik D."/>
            <person name="Zeng P."/>
            <person name="Satapoomin P."/>
            <person name="Huang J."/>
            <person name="Bowman M."/>
            <person name="Iovene M."/>
            <person name="Sanseverino W."/>
            <person name="Cavagnaro P."/>
            <person name="Yildiz M."/>
            <person name="Macko-Podgorni A."/>
            <person name="Moranska E."/>
            <person name="Grzebelus E."/>
            <person name="Grzebelus D."/>
            <person name="Ashrafi H."/>
            <person name="Zheng Z."/>
            <person name="Cheng S."/>
            <person name="Spooner D."/>
            <person name="Van Deynze A."/>
            <person name="Simon P."/>
        </authorList>
    </citation>
    <scope>NUCLEOTIDE SEQUENCE [LARGE SCALE GENOMIC DNA]</scope>
    <source>
        <tissue evidence="4">Leaf</tissue>
    </source>
</reference>